<proteinExistence type="predicted"/>
<gene>
    <name evidence="1" type="ORF">LCGC14_0468400</name>
</gene>
<organism evidence="1">
    <name type="scientific">marine sediment metagenome</name>
    <dbReference type="NCBI Taxonomy" id="412755"/>
    <lineage>
        <taxon>unclassified sequences</taxon>
        <taxon>metagenomes</taxon>
        <taxon>ecological metagenomes</taxon>
    </lineage>
</organism>
<dbReference type="AlphaFoldDB" id="A0A0F9SI53"/>
<protein>
    <submittedName>
        <fullName evidence="1">Uncharacterized protein</fullName>
    </submittedName>
</protein>
<accession>A0A0F9SI53</accession>
<comment type="caution">
    <text evidence="1">The sequence shown here is derived from an EMBL/GenBank/DDBJ whole genome shotgun (WGS) entry which is preliminary data.</text>
</comment>
<sequence>MNEEGRILLAEAMGGPIWEAYINPGKHPENVNLPDPFTDANDCEALIRWLNERGHHLEIRFYANGDSDVTIGLPKRIWVGANWKQGVCELALTASRF</sequence>
<dbReference type="EMBL" id="LAZR01000492">
    <property type="protein sequence ID" value="KKN66729.1"/>
    <property type="molecule type" value="Genomic_DNA"/>
</dbReference>
<name>A0A0F9SI53_9ZZZZ</name>
<evidence type="ECO:0000313" key="1">
    <source>
        <dbReference type="EMBL" id="KKN66729.1"/>
    </source>
</evidence>
<reference evidence="1" key="1">
    <citation type="journal article" date="2015" name="Nature">
        <title>Complex archaea that bridge the gap between prokaryotes and eukaryotes.</title>
        <authorList>
            <person name="Spang A."/>
            <person name="Saw J.H."/>
            <person name="Jorgensen S.L."/>
            <person name="Zaremba-Niedzwiedzka K."/>
            <person name="Martijn J."/>
            <person name="Lind A.E."/>
            <person name="van Eijk R."/>
            <person name="Schleper C."/>
            <person name="Guy L."/>
            <person name="Ettema T.J."/>
        </authorList>
    </citation>
    <scope>NUCLEOTIDE SEQUENCE</scope>
</reference>